<dbReference type="SUPFAM" id="SSF51735">
    <property type="entry name" value="NAD(P)-binding Rossmann-fold domains"/>
    <property type="match status" value="1"/>
</dbReference>
<dbReference type="Gene3D" id="3.40.50.720">
    <property type="entry name" value="NAD(P)-binding Rossmann-like Domain"/>
    <property type="match status" value="1"/>
</dbReference>
<organism evidence="13 14">
    <name type="scientific">Aspergillus leporis</name>
    <dbReference type="NCBI Taxonomy" id="41062"/>
    <lineage>
        <taxon>Eukaryota</taxon>
        <taxon>Fungi</taxon>
        <taxon>Dikarya</taxon>
        <taxon>Ascomycota</taxon>
        <taxon>Pezizomycotina</taxon>
        <taxon>Eurotiomycetes</taxon>
        <taxon>Eurotiomycetidae</taxon>
        <taxon>Eurotiales</taxon>
        <taxon>Aspergillaceae</taxon>
        <taxon>Aspergillus</taxon>
        <taxon>Aspergillus subgen. Circumdati</taxon>
    </lineage>
</organism>
<sequence>MDTDNPSWFLYGPGDARLESLPVPAIKNPHDVIVRIAYVGVCGSDVHFWKHGGVNKKVSKEQPLVLGHEAAGTIHAIGSAVSTVHVGDPVAIEPGIPCRRCKACKNGTYNLCQEIKFAAAPPDVHGTLTKYYQVPEDFVYKVPSGMSLREAVLIEPLSVAVHSTRLLDIAPGQTVVIMGSGTVGLLCGAVAKAFGAYRIILVDILQHKLSFGSEFLGCETFLVGLTESPEEIAARLLDILDTPDGVDAVIEASGAENPIQIGIYVLRPGGSYVQAGVGKPKAEIPILALSQKELRVRGCFRYGPGDYDLALKLFSKGVVDVKRLITSVTPFEHATEAWDKTARGEGVKNLIQGIQD</sequence>
<evidence type="ECO:0000256" key="3">
    <source>
        <dbReference type="ARBA" id="ARBA00022723"/>
    </source>
</evidence>
<comment type="similarity">
    <text evidence="1 10">Belongs to the zinc-containing alcohol dehydrogenase family.</text>
</comment>
<comment type="pathway">
    <text evidence="8 11">Carbohydrate degradation; L-arabinose degradation via L-arabinitol; D-xylulose 5-phosphate from L-arabinose (fungal route): step 4/5.</text>
</comment>
<accession>A0A5N5X6I7</accession>
<evidence type="ECO:0000256" key="10">
    <source>
        <dbReference type="RuleBase" id="RU361277"/>
    </source>
</evidence>
<dbReference type="EC" id="1.1.1.9" evidence="9 11"/>
<dbReference type="InterPro" id="IPR036291">
    <property type="entry name" value="NAD(P)-bd_dom_sf"/>
</dbReference>
<comment type="function">
    <text evidence="7 11">Xylitol dehydrogenase which catalyzes the conversion of xylitol to D-xylulose. Xylose is a major component of hemicelluloses such as xylan. Most fungi utilize D-xylose via three enzymatic reactions, xylose reductase (XR), xylitol dehydrogenase (XDH), and xylulokinase, to form xylulose 5-phosphate, which enters pentose phosphate pathway.</text>
</comment>
<protein>
    <recommendedName>
        <fullName evidence="9 11">D-xylulose reductase</fullName>
        <ecNumber evidence="9 11">1.1.1.9</ecNumber>
    </recommendedName>
    <alternativeName>
        <fullName evidence="11">Xylitol dehydrogenase</fullName>
    </alternativeName>
</protein>
<dbReference type="SUPFAM" id="SSF50129">
    <property type="entry name" value="GroES-like"/>
    <property type="match status" value="1"/>
</dbReference>
<evidence type="ECO:0000256" key="4">
    <source>
        <dbReference type="ARBA" id="ARBA00022833"/>
    </source>
</evidence>
<dbReference type="PANTHER" id="PTHR43161:SF9">
    <property type="entry name" value="SORBITOL DEHYDROGENASE"/>
    <property type="match status" value="1"/>
</dbReference>
<evidence type="ECO:0000313" key="14">
    <source>
        <dbReference type="Proteomes" id="UP000326565"/>
    </source>
</evidence>
<keyword evidence="3 10" id="KW-0479">Metal-binding</keyword>
<dbReference type="PROSITE" id="PS00059">
    <property type="entry name" value="ADH_ZINC"/>
    <property type="match status" value="1"/>
</dbReference>
<dbReference type="UniPathway" id="UPA00146">
    <property type="reaction ID" value="UER00577"/>
</dbReference>
<proteinExistence type="inferred from homology"/>
<evidence type="ECO:0000256" key="9">
    <source>
        <dbReference type="ARBA" id="ARBA00026119"/>
    </source>
</evidence>
<keyword evidence="6 11" id="KW-0520">NAD</keyword>
<keyword evidence="5 11" id="KW-0560">Oxidoreductase</keyword>
<evidence type="ECO:0000256" key="2">
    <source>
        <dbReference type="ARBA" id="ARBA00022629"/>
    </source>
</evidence>
<dbReference type="Pfam" id="PF00107">
    <property type="entry name" value="ADH_zinc_N"/>
    <property type="match status" value="1"/>
</dbReference>
<comment type="catalytic activity">
    <reaction evidence="11">
        <text>xylitol + NAD(+) = D-xylulose + NADH + H(+)</text>
        <dbReference type="Rhea" id="RHEA:20433"/>
        <dbReference type="ChEBI" id="CHEBI:15378"/>
        <dbReference type="ChEBI" id="CHEBI:17140"/>
        <dbReference type="ChEBI" id="CHEBI:17151"/>
        <dbReference type="ChEBI" id="CHEBI:57540"/>
        <dbReference type="ChEBI" id="CHEBI:57945"/>
        <dbReference type="EC" id="1.1.1.9"/>
    </reaction>
</comment>
<dbReference type="EMBL" id="ML732183">
    <property type="protein sequence ID" value="KAB8076276.1"/>
    <property type="molecule type" value="Genomic_DNA"/>
</dbReference>
<evidence type="ECO:0000256" key="5">
    <source>
        <dbReference type="ARBA" id="ARBA00023002"/>
    </source>
</evidence>
<dbReference type="AlphaFoldDB" id="A0A5N5X6I7"/>
<dbReference type="GO" id="GO:0042732">
    <property type="term" value="P:D-xylose metabolic process"/>
    <property type="evidence" value="ECO:0007669"/>
    <property type="project" value="UniProtKB-UniRule"/>
</dbReference>
<evidence type="ECO:0000256" key="1">
    <source>
        <dbReference type="ARBA" id="ARBA00008072"/>
    </source>
</evidence>
<dbReference type="OrthoDB" id="3941538at2759"/>
<dbReference type="Pfam" id="PF08240">
    <property type="entry name" value="ADH_N"/>
    <property type="match status" value="1"/>
</dbReference>
<evidence type="ECO:0000256" key="8">
    <source>
        <dbReference type="ARBA" id="ARBA00025713"/>
    </source>
</evidence>
<dbReference type="InterPro" id="IPR013154">
    <property type="entry name" value="ADH-like_N"/>
</dbReference>
<dbReference type="CDD" id="cd05285">
    <property type="entry name" value="sorbitol_DH"/>
    <property type="match status" value="1"/>
</dbReference>
<keyword evidence="11" id="KW-0119">Carbohydrate metabolism</keyword>
<reference evidence="13 14" key="1">
    <citation type="submission" date="2019-04" db="EMBL/GenBank/DDBJ databases">
        <title>Friends and foes A comparative genomics study of 23 Aspergillus species from section Flavi.</title>
        <authorList>
            <consortium name="DOE Joint Genome Institute"/>
            <person name="Kjaerbolling I."/>
            <person name="Vesth T."/>
            <person name="Frisvad J.C."/>
            <person name="Nybo J.L."/>
            <person name="Theobald S."/>
            <person name="Kildgaard S."/>
            <person name="Isbrandt T."/>
            <person name="Kuo A."/>
            <person name="Sato A."/>
            <person name="Lyhne E.K."/>
            <person name="Kogle M.E."/>
            <person name="Wiebenga A."/>
            <person name="Kun R.S."/>
            <person name="Lubbers R.J."/>
            <person name="Makela M.R."/>
            <person name="Barry K."/>
            <person name="Chovatia M."/>
            <person name="Clum A."/>
            <person name="Daum C."/>
            <person name="Haridas S."/>
            <person name="He G."/>
            <person name="LaButti K."/>
            <person name="Lipzen A."/>
            <person name="Mondo S."/>
            <person name="Riley R."/>
            <person name="Salamov A."/>
            <person name="Simmons B.A."/>
            <person name="Magnuson J.K."/>
            <person name="Henrissat B."/>
            <person name="Mortensen U.H."/>
            <person name="Larsen T.O."/>
            <person name="Devries R.P."/>
            <person name="Grigoriev I.V."/>
            <person name="Machida M."/>
            <person name="Baker S.E."/>
            <person name="Andersen M.R."/>
        </authorList>
    </citation>
    <scope>NUCLEOTIDE SEQUENCE [LARGE SCALE GENOMIC DNA]</scope>
    <source>
        <strain evidence="13 14">CBS 151.66</strain>
    </source>
</reference>
<keyword evidence="14" id="KW-1185">Reference proteome</keyword>
<dbReference type="SMART" id="SM00829">
    <property type="entry name" value="PKS_ER"/>
    <property type="match status" value="1"/>
</dbReference>
<dbReference type="Gene3D" id="3.90.180.10">
    <property type="entry name" value="Medium-chain alcohol dehydrogenases, catalytic domain"/>
    <property type="match status" value="1"/>
</dbReference>
<dbReference type="InterPro" id="IPR013149">
    <property type="entry name" value="ADH-like_C"/>
</dbReference>
<dbReference type="GO" id="GO:0006062">
    <property type="term" value="P:sorbitol catabolic process"/>
    <property type="evidence" value="ECO:0007669"/>
    <property type="project" value="TreeGrafter"/>
</dbReference>
<dbReference type="PANTHER" id="PTHR43161">
    <property type="entry name" value="SORBITOL DEHYDROGENASE"/>
    <property type="match status" value="1"/>
</dbReference>
<evidence type="ECO:0000256" key="7">
    <source>
        <dbReference type="ARBA" id="ARBA00024843"/>
    </source>
</evidence>
<dbReference type="GO" id="GO:0003939">
    <property type="term" value="F:L-iditol 2-dehydrogenase (NAD+) activity"/>
    <property type="evidence" value="ECO:0007669"/>
    <property type="project" value="TreeGrafter"/>
</dbReference>
<dbReference type="InterPro" id="IPR011032">
    <property type="entry name" value="GroES-like_sf"/>
</dbReference>
<evidence type="ECO:0000259" key="12">
    <source>
        <dbReference type="SMART" id="SM00829"/>
    </source>
</evidence>
<dbReference type="InterPro" id="IPR045306">
    <property type="entry name" value="SDH-like"/>
</dbReference>
<dbReference type="InterPro" id="IPR002328">
    <property type="entry name" value="ADH_Zn_CS"/>
</dbReference>
<evidence type="ECO:0000313" key="13">
    <source>
        <dbReference type="EMBL" id="KAB8076276.1"/>
    </source>
</evidence>
<dbReference type="GO" id="GO:0008270">
    <property type="term" value="F:zinc ion binding"/>
    <property type="evidence" value="ECO:0007669"/>
    <property type="project" value="UniProtKB-UniRule"/>
</dbReference>
<evidence type="ECO:0000256" key="6">
    <source>
        <dbReference type="ARBA" id="ARBA00023027"/>
    </source>
</evidence>
<dbReference type="GO" id="GO:0046526">
    <property type="term" value="F:D-xylulose reductase activity"/>
    <property type="evidence" value="ECO:0007669"/>
    <property type="project" value="UniProtKB-EC"/>
</dbReference>
<feature type="domain" description="Enoyl reductase (ER)" evidence="12">
    <location>
        <begin position="12"/>
        <end position="351"/>
    </location>
</feature>
<dbReference type="Proteomes" id="UP000326565">
    <property type="component" value="Unassembled WGS sequence"/>
</dbReference>
<dbReference type="GO" id="GO:0019569">
    <property type="term" value="P:L-arabinose catabolic process to D-xylulose 5-phosphate"/>
    <property type="evidence" value="ECO:0007669"/>
    <property type="project" value="UniProtKB-UniRule"/>
</dbReference>
<comment type="cofactor">
    <cofactor evidence="11">
        <name>Zn(2+)</name>
        <dbReference type="ChEBI" id="CHEBI:29105"/>
    </cofactor>
    <text evidence="11">Binds 1 or 2 Zn(2+) ions per subunit.</text>
</comment>
<dbReference type="InterPro" id="IPR020843">
    <property type="entry name" value="ER"/>
</dbReference>
<keyword evidence="4 10" id="KW-0862">Zinc</keyword>
<dbReference type="FunFam" id="3.40.50.720:FF:000068">
    <property type="entry name" value="Sorbitol dehydrogenase"/>
    <property type="match status" value="1"/>
</dbReference>
<name>A0A5N5X6I7_9EURO</name>
<keyword evidence="2 11" id="KW-0859">Xylose metabolism</keyword>
<gene>
    <name evidence="13" type="ORF">BDV29DRAFT_170507</name>
</gene>
<evidence type="ECO:0000256" key="11">
    <source>
        <dbReference type="RuleBase" id="RU369026"/>
    </source>
</evidence>